<organism evidence="1 2">
    <name type="scientific">Mya arenaria</name>
    <name type="common">Soft-shell clam</name>
    <dbReference type="NCBI Taxonomy" id="6604"/>
    <lineage>
        <taxon>Eukaryota</taxon>
        <taxon>Metazoa</taxon>
        <taxon>Spiralia</taxon>
        <taxon>Lophotrochozoa</taxon>
        <taxon>Mollusca</taxon>
        <taxon>Bivalvia</taxon>
        <taxon>Autobranchia</taxon>
        <taxon>Heteroconchia</taxon>
        <taxon>Euheterodonta</taxon>
        <taxon>Imparidentia</taxon>
        <taxon>Neoheterodontei</taxon>
        <taxon>Myida</taxon>
        <taxon>Myoidea</taxon>
        <taxon>Myidae</taxon>
        <taxon>Mya</taxon>
    </lineage>
</organism>
<dbReference type="Proteomes" id="UP001164746">
    <property type="component" value="Chromosome 16"/>
</dbReference>
<proteinExistence type="predicted"/>
<name>A0ABY7G734_MYAAR</name>
<protein>
    <submittedName>
        <fullName evidence="1">Uncharacterized protein</fullName>
    </submittedName>
</protein>
<evidence type="ECO:0000313" key="2">
    <source>
        <dbReference type="Proteomes" id="UP001164746"/>
    </source>
</evidence>
<evidence type="ECO:0000313" key="1">
    <source>
        <dbReference type="EMBL" id="WAR29955.1"/>
    </source>
</evidence>
<dbReference type="EMBL" id="CP111027">
    <property type="protein sequence ID" value="WAR29955.1"/>
    <property type="molecule type" value="Genomic_DNA"/>
</dbReference>
<gene>
    <name evidence="1" type="ORF">MAR_003523</name>
</gene>
<sequence length="414" mass="47894">MNKLFTNFCDRNCYSWRGSRMLQDKILQGRMELERSDNSGRKLCLQHIYIEEFDESPREREKANVLKQYITTNPSSIISLHIDNENTKDALHLGKRSDNKVLDLRKFKGLKYLHVNNTTFKDVTGLNLKHLVECRIRFETPQQAPRLTSSFYKSDNKCLKRMKTLELSNLTDLNWLQEGSERDGILDMRRLANLQHLSKLVLENLSYSDVVNLHKLRLHKLTVTFNELQQARQLISTLSAHGTCQNEREGLFSHLKHVRLVKIRMSEKKFRRLLQSFIKAGGTSLHFWNCSIEREDDVPQLQNAFEQQVISSGCTTNIELWCLTITVEGLISLIDNVTKCGQCVKCTMENTTLKPNPAVEQPAFPMVDPQPISADYTTELELFGIKMSTERICQIVRRMNQLSHSVTLTLQMCT</sequence>
<keyword evidence="2" id="KW-1185">Reference proteome</keyword>
<feature type="non-terminal residue" evidence="1">
    <location>
        <position position="1"/>
    </location>
</feature>
<reference evidence="1" key="1">
    <citation type="submission" date="2022-11" db="EMBL/GenBank/DDBJ databases">
        <title>Centuries of genome instability and evolution in soft-shell clam transmissible cancer (bioRxiv).</title>
        <authorList>
            <person name="Hart S.F.M."/>
            <person name="Yonemitsu M.A."/>
            <person name="Giersch R.M."/>
            <person name="Beal B.F."/>
            <person name="Arriagada G."/>
            <person name="Davis B.W."/>
            <person name="Ostrander E.A."/>
            <person name="Goff S.P."/>
            <person name="Metzger M.J."/>
        </authorList>
    </citation>
    <scope>NUCLEOTIDE SEQUENCE</scope>
    <source>
        <strain evidence="1">MELC-2E11</strain>
        <tissue evidence="1">Siphon/mantle</tissue>
    </source>
</reference>
<accession>A0ABY7G734</accession>